<accession>A0AAV2PQ34</accession>
<evidence type="ECO:0000256" key="1">
    <source>
        <dbReference type="SAM" id="MobiDB-lite"/>
    </source>
</evidence>
<evidence type="ECO:0000313" key="2">
    <source>
        <dbReference type="EMBL" id="CAL4063313.1"/>
    </source>
</evidence>
<feature type="compositionally biased region" description="Acidic residues" evidence="1">
    <location>
        <begin position="104"/>
        <end position="114"/>
    </location>
</feature>
<comment type="caution">
    <text evidence="2">The sequence shown here is derived from an EMBL/GenBank/DDBJ whole genome shotgun (WGS) entry which is preliminary data.</text>
</comment>
<protein>
    <submittedName>
        <fullName evidence="2">Uncharacterized protein</fullName>
    </submittedName>
</protein>
<gene>
    <name evidence="2" type="ORF">MNOR_LOCUS3276</name>
</gene>
<reference evidence="2 3" key="1">
    <citation type="submission" date="2024-05" db="EMBL/GenBank/DDBJ databases">
        <authorList>
            <person name="Wallberg A."/>
        </authorList>
    </citation>
    <scope>NUCLEOTIDE SEQUENCE [LARGE SCALE GENOMIC DNA]</scope>
</reference>
<dbReference type="EMBL" id="CAXKWB010001102">
    <property type="protein sequence ID" value="CAL4063313.1"/>
    <property type="molecule type" value="Genomic_DNA"/>
</dbReference>
<feature type="non-terminal residue" evidence="2">
    <location>
        <position position="1"/>
    </location>
</feature>
<dbReference type="AlphaFoldDB" id="A0AAV2PQ34"/>
<sequence>KIEWKVQQRKVRLPWKATIQLTGWINVRFKNDDKVCDIHRPSGWTYNYTSLCEEDNRLYGYPLSYIKDKNYIQSGNGIKFVASGVFEAVLATSHFLRVTETSIEDDDDDDDDRQNDDYYYYDDAPRPSRRRKRAIRRLPSKVTDYHLDFDKHGKGKANIGKDNRYFRKFHATKRFK</sequence>
<evidence type="ECO:0000313" key="3">
    <source>
        <dbReference type="Proteomes" id="UP001497623"/>
    </source>
</evidence>
<proteinExistence type="predicted"/>
<keyword evidence="3" id="KW-1185">Reference proteome</keyword>
<name>A0AAV2PQ34_MEGNR</name>
<organism evidence="2 3">
    <name type="scientific">Meganyctiphanes norvegica</name>
    <name type="common">Northern krill</name>
    <name type="synonym">Thysanopoda norvegica</name>
    <dbReference type="NCBI Taxonomy" id="48144"/>
    <lineage>
        <taxon>Eukaryota</taxon>
        <taxon>Metazoa</taxon>
        <taxon>Ecdysozoa</taxon>
        <taxon>Arthropoda</taxon>
        <taxon>Crustacea</taxon>
        <taxon>Multicrustacea</taxon>
        <taxon>Malacostraca</taxon>
        <taxon>Eumalacostraca</taxon>
        <taxon>Eucarida</taxon>
        <taxon>Euphausiacea</taxon>
        <taxon>Euphausiidae</taxon>
        <taxon>Meganyctiphanes</taxon>
    </lineage>
</organism>
<dbReference type="Proteomes" id="UP001497623">
    <property type="component" value="Unassembled WGS sequence"/>
</dbReference>
<feature type="region of interest" description="Disordered" evidence="1">
    <location>
        <begin position="104"/>
        <end position="123"/>
    </location>
</feature>